<keyword evidence="1" id="KW-0812">Transmembrane</keyword>
<dbReference type="GO" id="GO:0008757">
    <property type="term" value="F:S-adenosylmethionine-dependent methyltransferase activity"/>
    <property type="evidence" value="ECO:0007669"/>
    <property type="project" value="InterPro"/>
</dbReference>
<evidence type="ECO:0000256" key="1">
    <source>
        <dbReference type="SAM" id="Phobius"/>
    </source>
</evidence>
<dbReference type="SUPFAM" id="SSF53335">
    <property type="entry name" value="S-adenosyl-L-methionine-dependent methyltransferases"/>
    <property type="match status" value="2"/>
</dbReference>
<dbReference type="CDD" id="cd02440">
    <property type="entry name" value="AdoMet_MTases"/>
    <property type="match status" value="2"/>
</dbReference>
<dbReference type="PROSITE" id="PS51184">
    <property type="entry name" value="JMJC"/>
    <property type="match status" value="1"/>
</dbReference>
<accession>A0A7S3V9C7</accession>
<dbReference type="EMBL" id="HBIO01013914">
    <property type="protein sequence ID" value="CAE0465918.1"/>
    <property type="molecule type" value="Transcribed_RNA"/>
</dbReference>
<name>A0A7S3V9C7_9STRA</name>
<dbReference type="SUPFAM" id="SSF51197">
    <property type="entry name" value="Clavaminate synthase-like"/>
    <property type="match status" value="1"/>
</dbReference>
<proteinExistence type="predicted"/>
<dbReference type="Gene3D" id="2.60.120.650">
    <property type="entry name" value="Cupin"/>
    <property type="match status" value="1"/>
</dbReference>
<dbReference type="Gene3D" id="3.40.50.150">
    <property type="entry name" value="Vaccinia Virus protein VP39"/>
    <property type="match status" value="2"/>
</dbReference>
<dbReference type="Pfam" id="PF13489">
    <property type="entry name" value="Methyltransf_23"/>
    <property type="match status" value="1"/>
</dbReference>
<protein>
    <recommendedName>
        <fullName evidence="2">JmjC domain-containing protein</fullName>
    </recommendedName>
</protein>
<gene>
    <name evidence="3" type="ORF">CDEB00056_LOCUS10770</name>
</gene>
<evidence type="ECO:0000259" key="2">
    <source>
        <dbReference type="PROSITE" id="PS51184"/>
    </source>
</evidence>
<keyword evidence="1" id="KW-1133">Transmembrane helix</keyword>
<feature type="domain" description="JmjC" evidence="2">
    <location>
        <begin position="281"/>
        <end position="439"/>
    </location>
</feature>
<evidence type="ECO:0000313" key="3">
    <source>
        <dbReference type="EMBL" id="CAE0465918.1"/>
    </source>
</evidence>
<reference evidence="3" key="1">
    <citation type="submission" date="2021-01" db="EMBL/GenBank/DDBJ databases">
        <authorList>
            <person name="Corre E."/>
            <person name="Pelletier E."/>
            <person name="Niang G."/>
            <person name="Scheremetjew M."/>
            <person name="Finn R."/>
            <person name="Kale V."/>
            <person name="Holt S."/>
            <person name="Cochrane G."/>
            <person name="Meng A."/>
            <person name="Brown T."/>
            <person name="Cohen L."/>
        </authorList>
    </citation>
    <scope>NUCLEOTIDE SEQUENCE</scope>
    <source>
        <strain evidence="3">MM31A-1</strain>
    </source>
</reference>
<dbReference type="PANTHER" id="PTHR43861">
    <property type="entry name" value="TRANS-ACONITATE 2-METHYLTRANSFERASE-RELATED"/>
    <property type="match status" value="1"/>
</dbReference>
<dbReference type="InterPro" id="IPR029063">
    <property type="entry name" value="SAM-dependent_MTases_sf"/>
</dbReference>
<dbReference type="InterPro" id="IPR013216">
    <property type="entry name" value="Methyltransf_11"/>
</dbReference>
<dbReference type="InterPro" id="IPR003347">
    <property type="entry name" value="JmjC_dom"/>
</dbReference>
<keyword evidence="1" id="KW-0472">Membrane</keyword>
<dbReference type="Pfam" id="PF08241">
    <property type="entry name" value="Methyltransf_11"/>
    <property type="match status" value="1"/>
</dbReference>
<sequence>MVKIRRPNAVSFGSLSSKRRKNANASGGIVGMVCRNNLVFIVILLVVLCTAFLYSNRNEGVVPLVLRDSSSSSLGMGWGYDTSSSKSKESLIKEVLIHEVVTVPMVIYDNNYSKDSGSMNSHNNAGGNTKPRLNLNMNAPVRRLSIQEMMNPEHQQARTKPLLLTGWKEYQTSQSNGAGDSSNSNDAFSVSMQEENFQKVFGNYTQYVKNQFVQPLKDKQDRKCLATSSSVVKLMKMKSKSLGIITRSTDNKSKQIKKNADKGKDNGDHILFFTNDSESPDFFRALKATYTIPSPLHYGADTDAETDAETEDKSGKGFHVFSAMVQGSFHGFHKHDDAHIYQIHGRKMWWFLPPDTQTPPKHNPCLFLVNSDKLHEGQGQGQGQAAAISVLQQPGETIHVPKNWWHATCALDDWTIAVGMQRGSPHKYQQNFESLPQPFVKRSNANANAQDEDKAQHTVDEKIHPMPWADGNAFQTRMEECGVKFDWNDPKSWIWFNGDLNAYYNKLIASDSKRNPNVISSYAVHRWMGKDKSTLIHYELIHGMIQQFMGMEQSESRNLRLLDAGCGLGAGLMWFETNAPKVWSLVGHTISTAQLEFINKLPSHKFDAVLKSYDDLEVYKEEDTPFDVMYSIEAFIHSPDERNTLKKWSEALADGGIIVIVDDFLSVGVDKEADDVQLFSKSWMANVLQTTSSLSDIAEKFGLELVVDRDLGSEYQVVKRNYRNKIPDIRPTKKKNHQGWLGAGMRQRLMVEGKITYRLIVFQKKGGMTSSSSSVALSQVVQGQCASVPLAPDNESLLDFQPLEAAHRTGKGNDGGSKQKCISGWYCCGQGEEWWDNLDSKRTHNTSYLKLEKSLFGNYMDEMVEHLNTFYRQLPSGVKGKFLDIGGTGSVSSGMSKVTSKFAHFAGPFDYWVLDSDSAAKGLDNALHCDMGDCPEALDCEFDVTFSHTVIEHSSRPWHVFDEIARITKKGGLTLHVVPFSYQYHATPDDNFRFSHKALTSLLEDRGFKILDVGYDICTKPEKVLKNNIDEHFDVIWLTYVVGQKL</sequence>
<dbReference type="AlphaFoldDB" id="A0A7S3V9C7"/>
<organism evidence="3">
    <name type="scientific">Chaetoceros debilis</name>
    <dbReference type="NCBI Taxonomy" id="122233"/>
    <lineage>
        <taxon>Eukaryota</taxon>
        <taxon>Sar</taxon>
        <taxon>Stramenopiles</taxon>
        <taxon>Ochrophyta</taxon>
        <taxon>Bacillariophyta</taxon>
        <taxon>Coscinodiscophyceae</taxon>
        <taxon>Chaetocerotophycidae</taxon>
        <taxon>Chaetocerotales</taxon>
        <taxon>Chaetocerotaceae</taxon>
        <taxon>Chaetoceros</taxon>
    </lineage>
</organism>
<feature type="transmembrane region" description="Helical" evidence="1">
    <location>
        <begin position="38"/>
        <end position="55"/>
    </location>
</feature>